<keyword evidence="3" id="KW-0560">Oxidoreductase</keyword>
<reference evidence="7" key="1">
    <citation type="submission" date="2019-02" db="EMBL/GenBank/DDBJ databases">
        <authorList>
            <person name="Gruber-Vodicka R. H."/>
            <person name="Seah K. B. B."/>
        </authorList>
    </citation>
    <scope>NUCLEOTIDE SEQUENCE</scope>
    <source>
        <strain evidence="7">BECK_M7</strain>
    </source>
</reference>
<dbReference type="GO" id="GO:0051213">
    <property type="term" value="F:dioxygenase activity"/>
    <property type="evidence" value="ECO:0007669"/>
    <property type="project" value="UniProtKB-KW"/>
</dbReference>
<evidence type="ECO:0000256" key="4">
    <source>
        <dbReference type="ARBA" id="ARBA00023004"/>
    </source>
</evidence>
<organism evidence="7">
    <name type="scientific">Candidatus Kentrum sp. LFY</name>
    <dbReference type="NCBI Taxonomy" id="2126342"/>
    <lineage>
        <taxon>Bacteria</taxon>
        <taxon>Pseudomonadati</taxon>
        <taxon>Pseudomonadota</taxon>
        <taxon>Gammaproteobacteria</taxon>
        <taxon>Candidatus Kentrum</taxon>
    </lineage>
</organism>
<dbReference type="PROSITE" id="PS51296">
    <property type="entry name" value="RIESKE"/>
    <property type="match status" value="1"/>
</dbReference>
<evidence type="ECO:0000256" key="5">
    <source>
        <dbReference type="ARBA" id="ARBA00023014"/>
    </source>
</evidence>
<keyword evidence="2" id="KW-0479">Metal-binding</keyword>
<protein>
    <submittedName>
        <fullName evidence="7">Phenylpropionate dioxygenase, large terminal subunit</fullName>
    </submittedName>
</protein>
<keyword evidence="4" id="KW-0408">Iron</keyword>
<name>A0A450UMH9_9GAMM</name>
<evidence type="ECO:0000259" key="6">
    <source>
        <dbReference type="PROSITE" id="PS51296"/>
    </source>
</evidence>
<dbReference type="SUPFAM" id="SSF50022">
    <property type="entry name" value="ISP domain"/>
    <property type="match status" value="1"/>
</dbReference>
<dbReference type="GO" id="GO:0051537">
    <property type="term" value="F:2 iron, 2 sulfur cluster binding"/>
    <property type="evidence" value="ECO:0007669"/>
    <property type="project" value="UniProtKB-KW"/>
</dbReference>
<dbReference type="PANTHER" id="PTHR21266">
    <property type="entry name" value="IRON-SULFUR DOMAIN CONTAINING PROTEIN"/>
    <property type="match status" value="1"/>
</dbReference>
<keyword evidence="5" id="KW-0411">Iron-sulfur</keyword>
<dbReference type="InterPro" id="IPR017941">
    <property type="entry name" value="Rieske_2Fe-2S"/>
</dbReference>
<dbReference type="AlphaFoldDB" id="A0A450UMH9"/>
<sequence length="334" mass="38156">MPTGVFMHSIIEESALRDFWYPVIPIEDLENGPSAFTLLGEKMVLWLDAEGQPAAIRDRCNHRYAQLSLGKTADGLVLCPYHGWRFDRMGKCINIPQAKKTVSRCDVNPFHCQAAYGYAWVCLGQPRSEIPFFPEEHDPGFRRIHCFYETWNANPIRVMENELDMSHFPFVHDGTFGDNAAVNPIEYEVYDRGSQGVGVHAVLDVKADDLQAANTKMDKGKSCRTMAIEWYIPFTIRLAISYSSGLEHVIINNAVPMENGEIKILQFHFRNDREEQVSVEQLLAFERRIVAEDRRVIESIDPNLPLDPAREAHIPTDRAGLLMRDKLFKLFQSS</sequence>
<dbReference type="Gene3D" id="3.90.380.10">
    <property type="entry name" value="Naphthalene 1,2-dioxygenase Alpha Subunit, Chain A, domain 1"/>
    <property type="match status" value="1"/>
</dbReference>
<evidence type="ECO:0000256" key="3">
    <source>
        <dbReference type="ARBA" id="ARBA00023002"/>
    </source>
</evidence>
<gene>
    <name evidence="7" type="ORF">BECKLFY1418B_GA0070995_104922</name>
</gene>
<evidence type="ECO:0000256" key="2">
    <source>
        <dbReference type="ARBA" id="ARBA00022723"/>
    </source>
</evidence>
<evidence type="ECO:0000313" key="7">
    <source>
        <dbReference type="EMBL" id="VFJ93742.1"/>
    </source>
</evidence>
<accession>A0A450UMH9</accession>
<keyword evidence="7" id="KW-0223">Dioxygenase</keyword>
<dbReference type="Pfam" id="PF19112">
    <property type="entry name" value="VanA_C"/>
    <property type="match status" value="1"/>
</dbReference>
<keyword evidence="1" id="KW-0001">2Fe-2S</keyword>
<dbReference type="InterPro" id="IPR044043">
    <property type="entry name" value="VanA_C_cat"/>
</dbReference>
<dbReference type="GO" id="GO:0046872">
    <property type="term" value="F:metal ion binding"/>
    <property type="evidence" value="ECO:0007669"/>
    <property type="project" value="UniProtKB-KW"/>
</dbReference>
<feature type="domain" description="Rieske" evidence="6">
    <location>
        <begin position="20"/>
        <end position="121"/>
    </location>
</feature>
<dbReference type="InterPro" id="IPR050584">
    <property type="entry name" value="Cholesterol_7-desaturase"/>
</dbReference>
<dbReference type="EMBL" id="CAADFF010000049">
    <property type="protein sequence ID" value="VFJ93742.1"/>
    <property type="molecule type" value="Genomic_DNA"/>
</dbReference>
<dbReference type="Gene3D" id="2.102.10.10">
    <property type="entry name" value="Rieske [2Fe-2S] iron-sulphur domain"/>
    <property type="match status" value="1"/>
</dbReference>
<proteinExistence type="predicted"/>
<dbReference type="PANTHER" id="PTHR21266:SF60">
    <property type="entry name" value="3-KETOSTEROID-9-ALPHA-MONOOXYGENASE, OXYGENASE COMPONENT"/>
    <property type="match status" value="1"/>
</dbReference>
<dbReference type="Pfam" id="PF00355">
    <property type="entry name" value="Rieske"/>
    <property type="match status" value="1"/>
</dbReference>
<dbReference type="InterPro" id="IPR036922">
    <property type="entry name" value="Rieske_2Fe-2S_sf"/>
</dbReference>
<evidence type="ECO:0000256" key="1">
    <source>
        <dbReference type="ARBA" id="ARBA00022714"/>
    </source>
</evidence>
<dbReference type="SUPFAM" id="SSF55961">
    <property type="entry name" value="Bet v1-like"/>
    <property type="match status" value="1"/>
</dbReference>